<keyword evidence="3" id="KW-1185">Reference proteome</keyword>
<evidence type="ECO:0000313" key="3">
    <source>
        <dbReference type="Proteomes" id="UP000887540"/>
    </source>
</evidence>
<reference evidence="4" key="1">
    <citation type="submission" date="2022-11" db="UniProtKB">
        <authorList>
            <consortium name="WormBaseParasite"/>
        </authorList>
    </citation>
    <scope>IDENTIFICATION</scope>
</reference>
<dbReference type="AlphaFoldDB" id="A0A914DJI9"/>
<keyword evidence="1" id="KW-0732">Signal</keyword>
<dbReference type="PANTHER" id="PTHR35572">
    <property type="entry name" value="PROTEIN CBG04538-RELATED"/>
    <property type="match status" value="1"/>
</dbReference>
<protein>
    <recommendedName>
        <fullName evidence="2">Abnormal cell migration protein 18-like fibronectin type I domain-containing protein</fullName>
    </recommendedName>
</protein>
<name>A0A914DJI9_9BILA</name>
<evidence type="ECO:0000313" key="4">
    <source>
        <dbReference type="WBParaSite" id="ACRNAN_scaffold2803.g12749.t1"/>
    </source>
</evidence>
<accession>A0A914DJI9</accession>
<organism evidence="3 4">
    <name type="scientific">Acrobeloides nanus</name>
    <dbReference type="NCBI Taxonomy" id="290746"/>
    <lineage>
        <taxon>Eukaryota</taxon>
        <taxon>Metazoa</taxon>
        <taxon>Ecdysozoa</taxon>
        <taxon>Nematoda</taxon>
        <taxon>Chromadorea</taxon>
        <taxon>Rhabditida</taxon>
        <taxon>Tylenchina</taxon>
        <taxon>Cephalobomorpha</taxon>
        <taxon>Cephaloboidea</taxon>
        <taxon>Cephalobidae</taxon>
        <taxon>Acrobeloides</taxon>
    </lineage>
</organism>
<feature type="domain" description="Abnormal cell migration protein 18-like fibronectin type I" evidence="2">
    <location>
        <begin position="104"/>
        <end position="159"/>
    </location>
</feature>
<dbReference type="InterPro" id="IPR055119">
    <property type="entry name" value="Mig18_Fn1"/>
</dbReference>
<evidence type="ECO:0000256" key="1">
    <source>
        <dbReference type="SAM" id="SignalP"/>
    </source>
</evidence>
<feature type="domain" description="Abnormal cell migration protein 18-like fibronectin type I" evidence="2">
    <location>
        <begin position="18"/>
        <end position="86"/>
    </location>
</feature>
<dbReference type="Proteomes" id="UP000887540">
    <property type="component" value="Unplaced"/>
</dbReference>
<sequence length="256" mass="28228">MQSLFIWSIFLLIQFISACRHGGSSFVNGQEWKERDAFIMRCTIHDNGSWKTEVVACLSPSGTRIPINTDLEEGNDQWKCAVNDRGMITLIQGANPNAKCDGHDVGDRWIEKSFEIECHPGGIRHLVACITEVGQKIPVNGTKEVNGFTLVCQQFANGTVVFHGTKSGKSPSKLVNPHAESHAIKCVDETSQQRDIGLFFSRATGAVEVVNCISKDNVKIPLNGSITKDGNKYTCEMTPQGTIRFSAAPVDKKRRF</sequence>
<dbReference type="PANTHER" id="PTHR35572:SF7">
    <property type="entry name" value="PROTEIN CBG04538"/>
    <property type="match status" value="1"/>
</dbReference>
<dbReference type="InterPro" id="IPR040282">
    <property type="entry name" value="Mig-18-like"/>
</dbReference>
<dbReference type="WBParaSite" id="ACRNAN_scaffold2803.g12749.t1">
    <property type="protein sequence ID" value="ACRNAN_scaffold2803.g12749.t1"/>
    <property type="gene ID" value="ACRNAN_scaffold2803.g12749"/>
</dbReference>
<proteinExistence type="predicted"/>
<feature type="chain" id="PRO_5038100070" description="Abnormal cell migration protein 18-like fibronectin type I domain-containing protein" evidence="1">
    <location>
        <begin position="19"/>
        <end position="256"/>
    </location>
</feature>
<feature type="signal peptide" evidence="1">
    <location>
        <begin position="1"/>
        <end position="18"/>
    </location>
</feature>
<dbReference type="Pfam" id="PF23003">
    <property type="entry name" value="Fn1_2"/>
    <property type="match status" value="2"/>
</dbReference>
<evidence type="ECO:0000259" key="2">
    <source>
        <dbReference type="Pfam" id="PF23003"/>
    </source>
</evidence>